<evidence type="ECO:0000313" key="1">
    <source>
        <dbReference type="EMBL" id="KZV83288.1"/>
    </source>
</evidence>
<name>A0A165CWE6_EXIGL</name>
<proteinExistence type="predicted"/>
<accession>A0A165CWE6</accession>
<keyword evidence="2" id="KW-1185">Reference proteome</keyword>
<organism evidence="1 2">
    <name type="scientific">Exidia glandulosa HHB12029</name>
    <dbReference type="NCBI Taxonomy" id="1314781"/>
    <lineage>
        <taxon>Eukaryota</taxon>
        <taxon>Fungi</taxon>
        <taxon>Dikarya</taxon>
        <taxon>Basidiomycota</taxon>
        <taxon>Agaricomycotina</taxon>
        <taxon>Agaricomycetes</taxon>
        <taxon>Auriculariales</taxon>
        <taxon>Exidiaceae</taxon>
        <taxon>Exidia</taxon>
    </lineage>
</organism>
<sequence length="101" mass="11439">MSDRACFVLRPAPSAAHRPARWRTARARRWKAPQRVGAVYIGVGSKQSVRLACLGICVHVVERAVLIPWDEVGNDSRERRSVIDIPGRHHRLELQPVELDL</sequence>
<dbReference type="Proteomes" id="UP000077266">
    <property type="component" value="Unassembled WGS sequence"/>
</dbReference>
<gene>
    <name evidence="1" type="ORF">EXIGLDRAFT_728508</name>
</gene>
<evidence type="ECO:0000313" key="2">
    <source>
        <dbReference type="Proteomes" id="UP000077266"/>
    </source>
</evidence>
<dbReference type="EMBL" id="KV426280">
    <property type="protein sequence ID" value="KZV83288.1"/>
    <property type="molecule type" value="Genomic_DNA"/>
</dbReference>
<protein>
    <submittedName>
        <fullName evidence="1">Uncharacterized protein</fullName>
    </submittedName>
</protein>
<reference evidence="1 2" key="1">
    <citation type="journal article" date="2016" name="Mol. Biol. Evol.">
        <title>Comparative Genomics of Early-Diverging Mushroom-Forming Fungi Provides Insights into the Origins of Lignocellulose Decay Capabilities.</title>
        <authorList>
            <person name="Nagy L.G."/>
            <person name="Riley R."/>
            <person name="Tritt A."/>
            <person name="Adam C."/>
            <person name="Daum C."/>
            <person name="Floudas D."/>
            <person name="Sun H."/>
            <person name="Yadav J.S."/>
            <person name="Pangilinan J."/>
            <person name="Larsson K.H."/>
            <person name="Matsuura K."/>
            <person name="Barry K."/>
            <person name="Labutti K."/>
            <person name="Kuo R."/>
            <person name="Ohm R.A."/>
            <person name="Bhattacharya S.S."/>
            <person name="Shirouzu T."/>
            <person name="Yoshinaga Y."/>
            <person name="Martin F.M."/>
            <person name="Grigoriev I.V."/>
            <person name="Hibbett D.S."/>
        </authorList>
    </citation>
    <scope>NUCLEOTIDE SEQUENCE [LARGE SCALE GENOMIC DNA]</scope>
    <source>
        <strain evidence="1 2">HHB12029</strain>
    </source>
</reference>
<dbReference type="InParanoid" id="A0A165CWE6"/>
<dbReference type="AlphaFoldDB" id="A0A165CWE6"/>